<proteinExistence type="inferred from homology"/>
<dbReference type="Proteomes" id="UP000398389">
    <property type="component" value="Unassembled WGS sequence"/>
</dbReference>
<reference evidence="4 5" key="1">
    <citation type="submission" date="2019-09" db="EMBL/GenBank/DDBJ databases">
        <authorList>
            <person name="Brejova B."/>
        </authorList>
    </citation>
    <scope>NUCLEOTIDE SEQUENCE [LARGE SCALE GENOMIC DNA]</scope>
</reference>
<dbReference type="PANTHER" id="PTHR12857:SF0">
    <property type="entry name" value="CXXC MOTIF CONTAINING ZINC BINDING PROTEIN"/>
    <property type="match status" value="1"/>
</dbReference>
<dbReference type="GO" id="GO:0008270">
    <property type="term" value="F:zinc ion binding"/>
    <property type="evidence" value="ECO:0007669"/>
    <property type="project" value="TreeGrafter"/>
</dbReference>
<gene>
    <name evidence="4" type="ORF">SAPINGB_P000514</name>
</gene>
<dbReference type="AlphaFoldDB" id="A0A5E8B009"/>
<name>A0A5E8B009_9ASCO</name>
<keyword evidence="3" id="KW-0862">Zinc</keyword>
<evidence type="ECO:0000256" key="2">
    <source>
        <dbReference type="ARBA" id="ARBA00022723"/>
    </source>
</evidence>
<dbReference type="EMBL" id="CABVLU010000001">
    <property type="protein sequence ID" value="VVT44732.1"/>
    <property type="molecule type" value="Genomic_DNA"/>
</dbReference>
<organism evidence="4 5">
    <name type="scientific">Magnusiomyces paraingens</name>
    <dbReference type="NCBI Taxonomy" id="2606893"/>
    <lineage>
        <taxon>Eukaryota</taxon>
        <taxon>Fungi</taxon>
        <taxon>Dikarya</taxon>
        <taxon>Ascomycota</taxon>
        <taxon>Saccharomycotina</taxon>
        <taxon>Dipodascomycetes</taxon>
        <taxon>Dipodascales</taxon>
        <taxon>Dipodascaceae</taxon>
        <taxon>Magnusiomyces</taxon>
    </lineage>
</organism>
<evidence type="ECO:0000256" key="1">
    <source>
        <dbReference type="ARBA" id="ARBA00007818"/>
    </source>
</evidence>
<dbReference type="GeneID" id="43579338"/>
<evidence type="ECO:0000256" key="3">
    <source>
        <dbReference type="ARBA" id="ARBA00022833"/>
    </source>
</evidence>
<keyword evidence="2" id="KW-0479">Metal-binding</keyword>
<dbReference type="Pfam" id="PF05907">
    <property type="entry name" value="CXXC_Zn-b_euk"/>
    <property type="match status" value="1"/>
</dbReference>
<dbReference type="OrthoDB" id="10248838at2759"/>
<evidence type="ECO:0000313" key="4">
    <source>
        <dbReference type="EMBL" id="VVT44732.1"/>
    </source>
</evidence>
<dbReference type="PANTHER" id="PTHR12857">
    <property type="entry name" value="CXXC MOTIF CONTAINING ZINC BINDING PROTEIN"/>
    <property type="match status" value="1"/>
</dbReference>
<sequence>MIGLILKADLDNVTNLSFVDPPEDPFLYTFKVRCTSCKETHPNPITVNRYEEPEANTDGSGGPRADANFIMRCKNCKKESRIALKFDNSVSRSYPLDKSGFKLLMLKIDTRGLDILAFIPDGKFKCVSGSLDEDDGSVKVGPTVFDPVDLEENEWYDYDDNAGNEVSITNAEWVLEKVK</sequence>
<evidence type="ECO:0008006" key="6">
    <source>
        <dbReference type="Google" id="ProtNLM"/>
    </source>
</evidence>
<evidence type="ECO:0000313" key="5">
    <source>
        <dbReference type="Proteomes" id="UP000398389"/>
    </source>
</evidence>
<comment type="similarity">
    <text evidence="1">Belongs to the UPF0587 family.</text>
</comment>
<accession>A0A5E8B009</accession>
<dbReference type="RefSeq" id="XP_031851129.1">
    <property type="nucleotide sequence ID" value="XM_031995238.1"/>
</dbReference>
<keyword evidence="5" id="KW-1185">Reference proteome</keyword>
<dbReference type="SUPFAM" id="SSF141678">
    <property type="entry name" value="MAL13P1.257-like"/>
    <property type="match status" value="1"/>
</dbReference>
<protein>
    <recommendedName>
        <fullName evidence="6">DUF866-domain-containing protein</fullName>
    </recommendedName>
</protein>
<dbReference type="InterPro" id="IPR008584">
    <property type="entry name" value="CXXC_Zn-binding_euk"/>
</dbReference>